<organism evidence="4 5">
    <name type="scientific">Venenivibrio stagnispumantis</name>
    <dbReference type="NCBI Taxonomy" id="407998"/>
    <lineage>
        <taxon>Bacteria</taxon>
        <taxon>Pseudomonadati</taxon>
        <taxon>Aquificota</taxon>
        <taxon>Aquificia</taxon>
        <taxon>Aquificales</taxon>
        <taxon>Hydrogenothermaceae</taxon>
        <taxon>Venenivibrio</taxon>
    </lineage>
</organism>
<dbReference type="InterPro" id="IPR001296">
    <property type="entry name" value="Glyco_trans_1"/>
</dbReference>
<keyword evidence="5" id="KW-1185">Reference proteome</keyword>
<dbReference type="Pfam" id="PF00534">
    <property type="entry name" value="Glycos_transf_1"/>
    <property type="match status" value="1"/>
</dbReference>
<dbReference type="PANTHER" id="PTHR12526">
    <property type="entry name" value="GLYCOSYLTRANSFERASE"/>
    <property type="match status" value="1"/>
</dbReference>
<keyword evidence="1" id="KW-0328">Glycosyltransferase</keyword>
<protein>
    <submittedName>
        <fullName evidence="4">Glycosyl transferases group 1</fullName>
    </submittedName>
</protein>
<evidence type="ECO:0000256" key="1">
    <source>
        <dbReference type="ARBA" id="ARBA00022676"/>
    </source>
</evidence>
<evidence type="ECO:0000259" key="3">
    <source>
        <dbReference type="Pfam" id="PF00534"/>
    </source>
</evidence>
<dbReference type="AlphaFoldDB" id="A0AA45WN54"/>
<evidence type="ECO:0000313" key="5">
    <source>
        <dbReference type="Proteomes" id="UP001157947"/>
    </source>
</evidence>
<dbReference type="Gene3D" id="3.40.50.2000">
    <property type="entry name" value="Glycogen Phosphorylase B"/>
    <property type="match status" value="2"/>
</dbReference>
<reference evidence="4" key="1">
    <citation type="submission" date="2017-05" db="EMBL/GenBank/DDBJ databases">
        <authorList>
            <person name="Varghese N."/>
            <person name="Submissions S."/>
        </authorList>
    </citation>
    <scope>NUCLEOTIDE SEQUENCE</scope>
    <source>
        <strain evidence="4">DSM 18763</strain>
    </source>
</reference>
<dbReference type="Proteomes" id="UP001157947">
    <property type="component" value="Unassembled WGS sequence"/>
</dbReference>
<dbReference type="GO" id="GO:0016757">
    <property type="term" value="F:glycosyltransferase activity"/>
    <property type="evidence" value="ECO:0007669"/>
    <property type="project" value="UniProtKB-KW"/>
</dbReference>
<accession>A0AA45WN54</accession>
<dbReference type="SUPFAM" id="SSF53756">
    <property type="entry name" value="UDP-Glycosyltransferase/glycogen phosphorylase"/>
    <property type="match status" value="1"/>
</dbReference>
<comment type="caution">
    <text evidence="4">The sequence shown here is derived from an EMBL/GenBank/DDBJ whole genome shotgun (WGS) entry which is preliminary data.</text>
</comment>
<gene>
    <name evidence="4" type="ORF">SAMN06264868_11613</name>
</gene>
<dbReference type="PANTHER" id="PTHR12526:SF629">
    <property type="entry name" value="TEICHURONIC ACID BIOSYNTHESIS GLYCOSYLTRANSFERASE TUAH-RELATED"/>
    <property type="match status" value="1"/>
</dbReference>
<keyword evidence="2 4" id="KW-0808">Transferase</keyword>
<dbReference type="EMBL" id="FXTX01000016">
    <property type="protein sequence ID" value="SMP17390.1"/>
    <property type="molecule type" value="Genomic_DNA"/>
</dbReference>
<sequence>MKTIVLFTNSYPYSQFGEYPFVEPELKILSKYFKIIIFPLGKETEKKRNLVSQLNNVFLYDNDFKFNKYKELFFNAIKVDKFFFQELTNIKNKNHLKSLIAYHTKSKWIEKIIESKLKSGEWNREYLYYTYWFDFATTALLNLKEKFNLKVITRVHRYDLYEEVRRNGYIPFRKTDIKKIDKVFTVSMQGFNYLKNKYKTENIINSYLGIEDRNVENPLNTSNAIKIVSCSLMVPVKRINLIIEYLSKYSKEFNIKIEWHHIGSGILEENLKLLSEKLKHRLFEIHFVGYLENNEIFNYYKNNPFDYFITLTKSEGGVPVSLMEACSVGLPIIATNVGGIGEIVENEKNGFLLSSNPSYEEFKEVFKKAILLKSNIEEYIKFRKNSRDIFLEKFSADRNYEKFAKYLEEILSNKDFKGSNQ</sequence>
<proteinExistence type="predicted"/>
<dbReference type="RefSeq" id="WP_265134190.1">
    <property type="nucleotide sequence ID" value="NZ_FXTX01000016.1"/>
</dbReference>
<name>A0AA45WN54_9AQUI</name>
<feature type="domain" description="Glycosyl transferase family 1" evidence="3">
    <location>
        <begin position="222"/>
        <end position="387"/>
    </location>
</feature>
<evidence type="ECO:0000313" key="4">
    <source>
        <dbReference type="EMBL" id="SMP17390.1"/>
    </source>
</evidence>
<evidence type="ECO:0000256" key="2">
    <source>
        <dbReference type="ARBA" id="ARBA00022679"/>
    </source>
</evidence>